<comment type="similarity">
    <text evidence="1">Belongs to the ABC transporter superfamily.</text>
</comment>
<dbReference type="PROSITE" id="PS50893">
    <property type="entry name" value="ABC_TRANSPORTER_2"/>
    <property type="match status" value="1"/>
</dbReference>
<dbReference type="InterPro" id="IPR003439">
    <property type="entry name" value="ABC_transporter-like_ATP-bd"/>
</dbReference>
<dbReference type="GO" id="GO:0016887">
    <property type="term" value="F:ATP hydrolysis activity"/>
    <property type="evidence" value="ECO:0007669"/>
    <property type="project" value="InterPro"/>
</dbReference>
<dbReference type="PROSITE" id="PS00211">
    <property type="entry name" value="ABC_TRANSPORTER_1"/>
    <property type="match status" value="1"/>
</dbReference>
<evidence type="ECO:0000256" key="5">
    <source>
        <dbReference type="ARBA" id="ARBA00022970"/>
    </source>
</evidence>
<dbReference type="GO" id="GO:0005524">
    <property type="term" value="F:ATP binding"/>
    <property type="evidence" value="ECO:0007669"/>
    <property type="project" value="UniProtKB-KW"/>
</dbReference>
<evidence type="ECO:0000256" key="4">
    <source>
        <dbReference type="ARBA" id="ARBA00022840"/>
    </source>
</evidence>
<dbReference type="SUPFAM" id="SSF52540">
    <property type="entry name" value="P-loop containing nucleoside triphosphate hydrolases"/>
    <property type="match status" value="1"/>
</dbReference>
<dbReference type="SMART" id="SM00382">
    <property type="entry name" value="AAA"/>
    <property type="match status" value="1"/>
</dbReference>
<sequence length="287" mass="30191">MSVPQVSPTEDPILRCTGVVAGHDGLAVVNGLDLTVGAGEVVALLGANGVGKTTTLLTISGLIPLLGGSIELQGRDLEASRRMPIGGGNRSARSQQVLDRARSGIAHVPEDRALFFDLTVQENLRLGLKRKSDRKHGSLGRKQAPSQVEDDTNQAEQQLGSSEILDQVLGYFPALTGLLDQPAGLLSGGQQQMLAIGRGLMSQPKLLMVDELSLGLAPILVEQLLPVLRTFAQTTGAGVLIVEQHVHLALAVSDRAYLLRRGKATLSGSSAELSADPDLVEAGYFGE</sequence>
<reference evidence="8" key="1">
    <citation type="submission" date="2020-05" db="EMBL/GenBank/DDBJ databases">
        <authorList>
            <person name="Chiriac C."/>
            <person name="Salcher M."/>
            <person name="Ghai R."/>
            <person name="Kavagutti S V."/>
        </authorList>
    </citation>
    <scope>NUCLEOTIDE SEQUENCE</scope>
</reference>
<accession>A0A6J7A259</accession>
<dbReference type="Pfam" id="PF00005">
    <property type="entry name" value="ABC_tran"/>
    <property type="match status" value="1"/>
</dbReference>
<dbReference type="InterPro" id="IPR027417">
    <property type="entry name" value="P-loop_NTPase"/>
</dbReference>
<evidence type="ECO:0000313" key="8">
    <source>
        <dbReference type="EMBL" id="CAB4826550.1"/>
    </source>
</evidence>
<dbReference type="GO" id="GO:0015658">
    <property type="term" value="F:branched-chain amino acid transmembrane transporter activity"/>
    <property type="evidence" value="ECO:0007669"/>
    <property type="project" value="TreeGrafter"/>
</dbReference>
<gene>
    <name evidence="8" type="ORF">UFOPK3046_02061</name>
</gene>
<dbReference type="PANTHER" id="PTHR43820">
    <property type="entry name" value="HIGH-AFFINITY BRANCHED-CHAIN AMINO ACID TRANSPORT ATP-BINDING PROTEIN LIVF"/>
    <property type="match status" value="1"/>
</dbReference>
<evidence type="ECO:0000256" key="6">
    <source>
        <dbReference type="SAM" id="MobiDB-lite"/>
    </source>
</evidence>
<feature type="region of interest" description="Disordered" evidence="6">
    <location>
        <begin position="131"/>
        <end position="156"/>
    </location>
</feature>
<organism evidence="8">
    <name type="scientific">freshwater metagenome</name>
    <dbReference type="NCBI Taxonomy" id="449393"/>
    <lineage>
        <taxon>unclassified sequences</taxon>
        <taxon>metagenomes</taxon>
        <taxon>ecological metagenomes</taxon>
    </lineage>
</organism>
<evidence type="ECO:0000256" key="1">
    <source>
        <dbReference type="ARBA" id="ARBA00005417"/>
    </source>
</evidence>
<dbReference type="PANTHER" id="PTHR43820:SF4">
    <property type="entry name" value="HIGH-AFFINITY BRANCHED-CHAIN AMINO ACID TRANSPORT ATP-BINDING PROTEIN LIVF"/>
    <property type="match status" value="1"/>
</dbReference>
<keyword evidence="5" id="KW-0029">Amino-acid transport</keyword>
<proteinExistence type="inferred from homology"/>
<dbReference type="InterPro" id="IPR003593">
    <property type="entry name" value="AAA+_ATPase"/>
</dbReference>
<dbReference type="Gene3D" id="3.40.50.300">
    <property type="entry name" value="P-loop containing nucleotide triphosphate hydrolases"/>
    <property type="match status" value="1"/>
</dbReference>
<keyword evidence="2" id="KW-0813">Transport</keyword>
<keyword evidence="3" id="KW-0547">Nucleotide-binding</keyword>
<protein>
    <submittedName>
        <fullName evidence="8">Unannotated protein</fullName>
    </submittedName>
</protein>
<dbReference type="InterPro" id="IPR017871">
    <property type="entry name" value="ABC_transporter-like_CS"/>
</dbReference>
<dbReference type="EMBL" id="CAFAAQ010000285">
    <property type="protein sequence ID" value="CAB4826550.1"/>
    <property type="molecule type" value="Genomic_DNA"/>
</dbReference>
<name>A0A6J7A259_9ZZZZ</name>
<evidence type="ECO:0000256" key="2">
    <source>
        <dbReference type="ARBA" id="ARBA00022448"/>
    </source>
</evidence>
<dbReference type="InterPro" id="IPR052156">
    <property type="entry name" value="BCAA_Transport_ATP-bd_LivF"/>
</dbReference>
<evidence type="ECO:0000256" key="3">
    <source>
        <dbReference type="ARBA" id="ARBA00022741"/>
    </source>
</evidence>
<feature type="domain" description="ABC transporter" evidence="7">
    <location>
        <begin position="14"/>
        <end position="286"/>
    </location>
</feature>
<dbReference type="AlphaFoldDB" id="A0A6J7A259"/>
<dbReference type="CDD" id="cd03224">
    <property type="entry name" value="ABC_TM1139_LivF_branched"/>
    <property type="match status" value="1"/>
</dbReference>
<evidence type="ECO:0000259" key="7">
    <source>
        <dbReference type="PROSITE" id="PS50893"/>
    </source>
</evidence>
<dbReference type="GO" id="GO:0015807">
    <property type="term" value="P:L-amino acid transport"/>
    <property type="evidence" value="ECO:0007669"/>
    <property type="project" value="TreeGrafter"/>
</dbReference>
<keyword evidence="4" id="KW-0067">ATP-binding</keyword>